<reference evidence="1 2" key="1">
    <citation type="submission" date="2019-11" db="EMBL/GenBank/DDBJ databases">
        <title>Genome sequences of 17 halophilic strains isolated from different environments.</title>
        <authorList>
            <person name="Furrow R.E."/>
        </authorList>
    </citation>
    <scope>NUCLEOTIDE SEQUENCE [LARGE SCALE GENOMIC DNA]</scope>
    <source>
        <strain evidence="1 2">22506_14_FS</strain>
    </source>
</reference>
<dbReference type="Proteomes" id="UP000447833">
    <property type="component" value="Unassembled WGS sequence"/>
</dbReference>
<dbReference type="InterPro" id="IPR015062">
    <property type="entry name" value="DUF1885"/>
</dbReference>
<dbReference type="RefSeq" id="WP_160919213.1">
    <property type="nucleotide sequence ID" value="NZ_WMEY01000003.1"/>
</dbReference>
<protein>
    <submittedName>
        <fullName evidence="1">DUF1885 family protein</fullName>
    </submittedName>
</protein>
<evidence type="ECO:0000313" key="1">
    <source>
        <dbReference type="EMBL" id="MYL63626.1"/>
    </source>
</evidence>
<dbReference type="EMBL" id="WMEY01000003">
    <property type="protein sequence ID" value="MYL63626.1"/>
    <property type="molecule type" value="Genomic_DNA"/>
</dbReference>
<dbReference type="AlphaFoldDB" id="A0A845EYP9"/>
<evidence type="ECO:0000313" key="2">
    <source>
        <dbReference type="Proteomes" id="UP000447833"/>
    </source>
</evidence>
<dbReference type="InterPro" id="IPR036294">
    <property type="entry name" value="Rbstp2229-like_sf"/>
</dbReference>
<dbReference type="Gene3D" id="3.30.310.120">
    <property type="entry name" value="Rbstp2229 like protein"/>
    <property type="match status" value="1"/>
</dbReference>
<sequence>MPQSAYLTPVTEEDLSLIHVKELLTYYMNITSKTGEQLSWSYGDFAFPYTLVENADSDEWFYLKGNSDAYRIIVIGLVEKKIQVVLPDQSTHGDKAKANELCKFLATKLKADLILFNGRKMRYAKK</sequence>
<proteinExistence type="predicted"/>
<accession>A0A845EYP9</accession>
<gene>
    <name evidence="1" type="ORF">GLW07_09710</name>
</gene>
<name>A0A845EYP9_9BACL</name>
<organism evidence="1 2">
    <name type="scientific">Guptibacillus hwajinpoensis</name>
    <dbReference type="NCBI Taxonomy" id="208199"/>
    <lineage>
        <taxon>Bacteria</taxon>
        <taxon>Bacillati</taxon>
        <taxon>Bacillota</taxon>
        <taxon>Bacilli</taxon>
        <taxon>Bacillales</taxon>
        <taxon>Guptibacillaceae</taxon>
        <taxon>Guptibacillus</taxon>
    </lineage>
</organism>
<dbReference type="SUPFAM" id="SSF111171">
    <property type="entry name" value="Rbstp2229 protein"/>
    <property type="match status" value="1"/>
</dbReference>
<comment type="caution">
    <text evidence="1">The sequence shown here is derived from an EMBL/GenBank/DDBJ whole genome shotgun (WGS) entry which is preliminary data.</text>
</comment>
<dbReference type="Pfam" id="PF08968">
    <property type="entry name" value="DUF1885"/>
    <property type="match status" value="1"/>
</dbReference>
<dbReference type="Gene3D" id="1.20.5.850">
    <property type="entry name" value="Rbstp2229 protein"/>
    <property type="match status" value="1"/>
</dbReference>